<comment type="caution">
    <text evidence="1">The sequence shown here is derived from an EMBL/GenBank/DDBJ whole genome shotgun (WGS) entry which is preliminary data.</text>
</comment>
<gene>
    <name evidence="1" type="ORF">NCS57_01428200</name>
</gene>
<dbReference type="Proteomes" id="UP001065298">
    <property type="component" value="Chromosome 12"/>
</dbReference>
<name>A0ACC0QDS6_9HYPO</name>
<accession>A0ACC0QDS6</accession>
<organism evidence="1 2">
    <name type="scientific">Fusarium keratoplasticum</name>
    <dbReference type="NCBI Taxonomy" id="1328300"/>
    <lineage>
        <taxon>Eukaryota</taxon>
        <taxon>Fungi</taxon>
        <taxon>Dikarya</taxon>
        <taxon>Ascomycota</taxon>
        <taxon>Pezizomycotina</taxon>
        <taxon>Sordariomycetes</taxon>
        <taxon>Hypocreomycetidae</taxon>
        <taxon>Hypocreales</taxon>
        <taxon>Nectriaceae</taxon>
        <taxon>Fusarium</taxon>
        <taxon>Fusarium solani species complex</taxon>
    </lineage>
</organism>
<evidence type="ECO:0000313" key="2">
    <source>
        <dbReference type="Proteomes" id="UP001065298"/>
    </source>
</evidence>
<reference evidence="1" key="1">
    <citation type="submission" date="2022-06" db="EMBL/GenBank/DDBJ databases">
        <title>Fusarium solani species complex genomes reveal bases of compartmentalisation and animal pathogenesis.</title>
        <authorList>
            <person name="Tsai I.J."/>
        </authorList>
    </citation>
    <scope>NUCLEOTIDE SEQUENCE</scope>
    <source>
        <strain evidence="1">Fu6.1</strain>
    </source>
</reference>
<dbReference type="EMBL" id="CM046514">
    <property type="protein sequence ID" value="KAI8650927.1"/>
    <property type="molecule type" value="Genomic_DNA"/>
</dbReference>
<sequence>MPDFKYPGVNVPLRHGFNRGWRRGSNPNYPVGFPEYSKEGWADILPIREVAMMILMDSLTDKPNWHEKVFDEDIVQKWRDEARQQPEDGLFARVMQDKESRYIPKPISKIISEQTFDFCIAELRNKAKYFTTSGLIPTFDSAGNSIVKSDSYIEKSLHYKLIQAFDALRADQGDSVDWHPRSNDMVQDLVHPSMYPFVYGRSKFIQEEVVGVHDALGHVGKGATVPKDEQAESDRVFWSTTYQWLPSNISFGDDGTVKFTSYVNNLNPEKFPEIYETLEYVIDKAIPAWDQCLHEYTNWKEGPVVGRVDSRFHKITEASDSDDSLWAPVLDVAKFKDIDVNLTHEELAQLEDMACFEKGNTQIGWKAQHERMRQGLPPLTPNVEDRHIARAKWEKVREAKLPEPRQFEEIDYAPKKSLREKFKENGLQVIVKMASIELTPEKPEFPAGGWHLEGQMNEKICATALYYLDSDNVTPSHLSLRTQTDSYLNDRIHAKQDEYNWLERVYGTALRGYGFSTCVQNFGDVQTKQGRLLAFPNVFQHRVSSFRLKDPTKPGHRRFIALWLIDPHRRIVSTANVPPQQQDWWTNKSGSEESQKIIPERSMSVQEAREHRLKLMDQRTRKSEAESWEKWYYSFCEH</sequence>
<protein>
    <submittedName>
        <fullName evidence="1">Uncharacterized protein</fullName>
    </submittedName>
</protein>
<keyword evidence="2" id="KW-1185">Reference proteome</keyword>
<evidence type="ECO:0000313" key="1">
    <source>
        <dbReference type="EMBL" id="KAI8650927.1"/>
    </source>
</evidence>
<proteinExistence type="predicted"/>